<name>X6L8V4_RETFI</name>
<sequence length="136" mass="16378">DEIKKLNLENETLKVELQSKGKKDKEIARLKQQLEQYQNQSLQFDYAHVCLFFSKKQYLKQKTTLIEMEKLKKNIKSKHNEIQKIKQEIQIMEQQKKLEEKNNHMNYNIEEQKEDNINDNLSTLIINTSSTFNFEL</sequence>
<feature type="coiled-coil region" evidence="1">
    <location>
        <begin position="3"/>
        <end position="40"/>
    </location>
</feature>
<gene>
    <name evidence="2" type="ORF">RFI_39998</name>
</gene>
<organism evidence="2 3">
    <name type="scientific">Reticulomyxa filosa</name>
    <dbReference type="NCBI Taxonomy" id="46433"/>
    <lineage>
        <taxon>Eukaryota</taxon>
        <taxon>Sar</taxon>
        <taxon>Rhizaria</taxon>
        <taxon>Retaria</taxon>
        <taxon>Foraminifera</taxon>
        <taxon>Monothalamids</taxon>
        <taxon>Reticulomyxidae</taxon>
        <taxon>Reticulomyxa</taxon>
    </lineage>
</organism>
<dbReference type="Proteomes" id="UP000023152">
    <property type="component" value="Unassembled WGS sequence"/>
</dbReference>
<feature type="non-terminal residue" evidence="2">
    <location>
        <position position="1"/>
    </location>
</feature>
<evidence type="ECO:0000256" key="1">
    <source>
        <dbReference type="SAM" id="Coils"/>
    </source>
</evidence>
<feature type="non-terminal residue" evidence="2">
    <location>
        <position position="136"/>
    </location>
</feature>
<proteinExistence type="predicted"/>
<dbReference type="AlphaFoldDB" id="X6L8V4"/>
<evidence type="ECO:0000313" key="2">
    <source>
        <dbReference type="EMBL" id="ETN97531.1"/>
    </source>
</evidence>
<reference evidence="2 3" key="1">
    <citation type="journal article" date="2013" name="Curr. Biol.">
        <title>The Genome of the Foraminiferan Reticulomyxa filosa.</title>
        <authorList>
            <person name="Glockner G."/>
            <person name="Hulsmann N."/>
            <person name="Schleicher M."/>
            <person name="Noegel A.A."/>
            <person name="Eichinger L."/>
            <person name="Gallinger C."/>
            <person name="Pawlowski J."/>
            <person name="Sierra R."/>
            <person name="Euteneuer U."/>
            <person name="Pillet L."/>
            <person name="Moustafa A."/>
            <person name="Platzer M."/>
            <person name="Groth M."/>
            <person name="Szafranski K."/>
            <person name="Schliwa M."/>
        </authorList>
    </citation>
    <scope>NUCLEOTIDE SEQUENCE [LARGE SCALE GENOMIC DNA]</scope>
</reference>
<protein>
    <recommendedName>
        <fullName evidence="4">Viral A-type inclusion protein</fullName>
    </recommendedName>
</protein>
<evidence type="ECO:0000313" key="3">
    <source>
        <dbReference type="Proteomes" id="UP000023152"/>
    </source>
</evidence>
<dbReference type="EMBL" id="ASPP01049391">
    <property type="protein sequence ID" value="ETN97531.1"/>
    <property type="molecule type" value="Genomic_DNA"/>
</dbReference>
<accession>X6L8V4</accession>
<comment type="caution">
    <text evidence="2">The sequence shown here is derived from an EMBL/GenBank/DDBJ whole genome shotgun (WGS) entry which is preliminary data.</text>
</comment>
<keyword evidence="1" id="KW-0175">Coiled coil</keyword>
<evidence type="ECO:0008006" key="4">
    <source>
        <dbReference type="Google" id="ProtNLM"/>
    </source>
</evidence>
<keyword evidence="3" id="KW-1185">Reference proteome</keyword>
<feature type="coiled-coil region" evidence="1">
    <location>
        <begin position="68"/>
        <end position="115"/>
    </location>
</feature>